<proteinExistence type="inferred from homology"/>
<dbReference type="PIRSF" id="PIRSF039137">
    <property type="entry name" value="ABC_branched_ATPase"/>
    <property type="match status" value="1"/>
</dbReference>
<dbReference type="PROSITE" id="PS50893">
    <property type="entry name" value="ABC_TRANSPORTER_2"/>
    <property type="match status" value="1"/>
</dbReference>
<dbReference type="AlphaFoldDB" id="G7VUD2"/>
<dbReference type="InterPro" id="IPR052156">
    <property type="entry name" value="BCAA_Transport_ATP-bd_LivF"/>
</dbReference>
<keyword evidence="3" id="KW-0547">Nucleotide-binding</keyword>
<dbReference type="SMART" id="SM00382">
    <property type="entry name" value="AAA"/>
    <property type="match status" value="1"/>
</dbReference>
<evidence type="ECO:0000256" key="2">
    <source>
        <dbReference type="ARBA" id="ARBA00022448"/>
    </source>
</evidence>
<dbReference type="Pfam" id="PF00005">
    <property type="entry name" value="ABC_tran"/>
    <property type="match status" value="1"/>
</dbReference>
<dbReference type="GO" id="GO:0005524">
    <property type="term" value="F:ATP binding"/>
    <property type="evidence" value="ECO:0007669"/>
    <property type="project" value="UniProtKB-KW"/>
</dbReference>
<evidence type="ECO:0000256" key="3">
    <source>
        <dbReference type="ARBA" id="ARBA00022741"/>
    </source>
</evidence>
<dbReference type="InterPro" id="IPR027417">
    <property type="entry name" value="P-loop_NTPase"/>
</dbReference>
<protein>
    <submittedName>
        <fullName evidence="7">ABC transporter</fullName>
    </submittedName>
</protein>
<comment type="similarity">
    <text evidence="1">Belongs to the ABC transporter superfamily.</text>
</comment>
<dbReference type="GO" id="GO:0015807">
    <property type="term" value="P:L-amino acid transport"/>
    <property type="evidence" value="ECO:0007669"/>
    <property type="project" value="TreeGrafter"/>
</dbReference>
<evidence type="ECO:0000313" key="8">
    <source>
        <dbReference type="Proteomes" id="UP000005876"/>
    </source>
</evidence>
<keyword evidence="4" id="KW-0067">ATP-binding</keyword>
<name>G7VUD2_PAETH</name>
<gene>
    <name evidence="7" type="ordered locus">HPL003_00725</name>
</gene>
<dbReference type="EMBL" id="CP003107">
    <property type="protein sequence ID" value="AET56929.1"/>
    <property type="molecule type" value="Genomic_DNA"/>
</dbReference>
<dbReference type="KEGG" id="pta:HPL003_00725"/>
<dbReference type="GO" id="GO:0015658">
    <property type="term" value="F:branched-chain amino acid transmembrane transporter activity"/>
    <property type="evidence" value="ECO:0007669"/>
    <property type="project" value="InterPro"/>
</dbReference>
<evidence type="ECO:0000256" key="1">
    <source>
        <dbReference type="ARBA" id="ARBA00005417"/>
    </source>
</evidence>
<reference key="2">
    <citation type="submission" date="2011-11" db="EMBL/GenBank/DDBJ databases">
        <authorList>
            <person name="Shin S.H."/>
            <person name="Kim S."/>
            <person name="Kim J.Y."/>
        </authorList>
    </citation>
    <scope>NUCLEOTIDE SEQUENCE</scope>
    <source>
        <strain>HPL-003</strain>
    </source>
</reference>
<dbReference type="Proteomes" id="UP000005876">
    <property type="component" value="Chromosome"/>
</dbReference>
<dbReference type="eggNOG" id="COG0410">
    <property type="taxonomic scope" value="Bacteria"/>
</dbReference>
<dbReference type="PANTHER" id="PTHR43820">
    <property type="entry name" value="HIGH-AFFINITY BRANCHED-CHAIN AMINO ACID TRANSPORT ATP-BINDING PROTEIN LIVF"/>
    <property type="match status" value="1"/>
</dbReference>
<evidence type="ECO:0000313" key="7">
    <source>
        <dbReference type="EMBL" id="AET56929.1"/>
    </source>
</evidence>
<dbReference type="STRING" id="985665.HPL003_00725"/>
<accession>G7VUD2</accession>
<evidence type="ECO:0000256" key="5">
    <source>
        <dbReference type="ARBA" id="ARBA00022970"/>
    </source>
</evidence>
<dbReference type="SUPFAM" id="SSF52540">
    <property type="entry name" value="P-loop containing nucleoside triphosphate hydrolases"/>
    <property type="match status" value="1"/>
</dbReference>
<sequence length="241" mass="26339">MSGNEFILEITGLLVNYGAISAVNEINLNIRQGEIVSLIGTNGSGKTSTLRSISGIVKASAGQIRFQGQDITRLEPHQIVKLGISHVPEGRGIFPDLTVVENLKVGAYVRKGRNEVKGDMLEVFRLFPRLEERKKQLAGTMSGGEQQMLAIGRALMAKPQLLLLDEPSMGLAPIVVREIFKAIRRIHNDGVSVLLVEQNTSMALAVAHRGYVMETGNITLHGTAEELKHNDLIRSVYLGIH</sequence>
<keyword evidence="2" id="KW-0813">Transport</keyword>
<dbReference type="Gene3D" id="3.40.50.300">
    <property type="entry name" value="P-loop containing nucleotide triphosphate hydrolases"/>
    <property type="match status" value="1"/>
</dbReference>
<feature type="domain" description="ABC transporter" evidence="6">
    <location>
        <begin position="8"/>
        <end position="240"/>
    </location>
</feature>
<reference evidence="7 8" key="3">
    <citation type="journal article" date="2012" name="J. Bacteriol.">
        <title>Genome Sequence of Paenibacillus terrae HPL-003, a Xylanase-Producing Bacterium Isolated from Soil Found in Forest Residue.</title>
        <authorList>
            <person name="Shin S.H."/>
            <person name="Kim S."/>
            <person name="Kim J.Y."/>
            <person name="Song H.Y."/>
            <person name="Cho S.J."/>
            <person name="Kim D.R."/>
            <person name="Lee K.I."/>
            <person name="Lim H.K."/>
            <person name="Park N.J."/>
            <person name="Hwang I.T."/>
            <person name="Yang K.S."/>
        </authorList>
    </citation>
    <scope>NUCLEOTIDE SEQUENCE [LARGE SCALE GENOMIC DNA]</scope>
    <source>
        <strain evidence="7 8">HPL-003</strain>
    </source>
</reference>
<dbReference type="InterPro" id="IPR030660">
    <property type="entry name" value="ABC_branched_ATPase_LivF/BraG"/>
</dbReference>
<dbReference type="InterPro" id="IPR017871">
    <property type="entry name" value="ABC_transporter-like_CS"/>
</dbReference>
<dbReference type="PROSITE" id="PS00211">
    <property type="entry name" value="ABC_TRANSPORTER_1"/>
    <property type="match status" value="1"/>
</dbReference>
<dbReference type="CDD" id="cd03224">
    <property type="entry name" value="ABC_TM1139_LivF_branched"/>
    <property type="match status" value="1"/>
</dbReference>
<dbReference type="HOGENOM" id="CLU_000604_1_2_9"/>
<evidence type="ECO:0000259" key="6">
    <source>
        <dbReference type="PROSITE" id="PS50893"/>
    </source>
</evidence>
<organism evidence="7 8">
    <name type="scientific">Paenibacillus terrae (strain HPL-003)</name>
    <dbReference type="NCBI Taxonomy" id="985665"/>
    <lineage>
        <taxon>Bacteria</taxon>
        <taxon>Bacillati</taxon>
        <taxon>Bacillota</taxon>
        <taxon>Bacilli</taxon>
        <taxon>Bacillales</taxon>
        <taxon>Paenibacillaceae</taxon>
        <taxon>Paenibacillus</taxon>
    </lineage>
</organism>
<dbReference type="PANTHER" id="PTHR43820:SF4">
    <property type="entry name" value="HIGH-AFFINITY BRANCHED-CHAIN AMINO ACID TRANSPORT ATP-BINDING PROTEIN LIVF"/>
    <property type="match status" value="1"/>
</dbReference>
<reference evidence="8" key="1">
    <citation type="submission" date="2011-11" db="EMBL/GenBank/DDBJ databases">
        <title>Complete sequence of Paenibacillus terrae HPL-003.</title>
        <authorList>
            <person name="Shin S.H."/>
            <person name="Kim S."/>
            <person name="Kim J.Y."/>
        </authorList>
    </citation>
    <scope>NUCLEOTIDE SEQUENCE [LARGE SCALE GENOMIC DNA]</scope>
    <source>
        <strain evidence="8">HPL-003</strain>
    </source>
</reference>
<evidence type="ECO:0000256" key="4">
    <source>
        <dbReference type="ARBA" id="ARBA00022840"/>
    </source>
</evidence>
<dbReference type="InterPro" id="IPR003593">
    <property type="entry name" value="AAA+_ATPase"/>
</dbReference>
<dbReference type="GO" id="GO:0016887">
    <property type="term" value="F:ATP hydrolysis activity"/>
    <property type="evidence" value="ECO:0007669"/>
    <property type="project" value="InterPro"/>
</dbReference>
<keyword evidence="5" id="KW-0029">Amino-acid transport</keyword>
<dbReference type="InterPro" id="IPR003439">
    <property type="entry name" value="ABC_transporter-like_ATP-bd"/>
</dbReference>